<dbReference type="InterPro" id="IPR036866">
    <property type="entry name" value="RibonucZ/Hydroxyglut_hydro"/>
</dbReference>
<keyword evidence="3 8" id="KW-0540">Nuclease</keyword>
<dbReference type="Pfam" id="PF23023">
    <property type="entry name" value="Anti-Pycsar_Apyc1"/>
    <property type="match status" value="1"/>
</dbReference>
<comment type="similarity">
    <text evidence="8">Belongs to the RNase Z family.</text>
</comment>
<comment type="cofactor">
    <cofactor evidence="8">
        <name>Zn(2+)</name>
        <dbReference type="ChEBI" id="CHEBI:29105"/>
    </cofactor>
    <text evidence="8">Binds 2 Zn(2+) ions.</text>
</comment>
<accession>A0A174ARU8</accession>
<feature type="binding site" evidence="8">
    <location>
        <position position="63"/>
    </location>
    <ligand>
        <name>Zn(2+)</name>
        <dbReference type="ChEBI" id="CHEBI:29105"/>
        <label>1</label>
        <note>catalytic</note>
    </ligand>
</feature>
<dbReference type="CDD" id="cd07717">
    <property type="entry name" value="RNaseZ_ZiPD-like_MBL-fold"/>
    <property type="match status" value="1"/>
</dbReference>
<evidence type="ECO:0000256" key="4">
    <source>
        <dbReference type="ARBA" id="ARBA00022723"/>
    </source>
</evidence>
<gene>
    <name evidence="9" type="primary">rnz_1</name>
    <name evidence="8" type="synonym">rnz</name>
    <name evidence="9" type="ORF">ERS852470_01002</name>
</gene>
<reference evidence="9 10" key="1">
    <citation type="submission" date="2015-09" db="EMBL/GenBank/DDBJ databases">
        <authorList>
            <consortium name="Pathogen Informatics"/>
        </authorList>
    </citation>
    <scope>NUCLEOTIDE SEQUENCE [LARGE SCALE GENOMIC DNA]</scope>
    <source>
        <strain evidence="9 10">2789STDY5834855</strain>
    </source>
</reference>
<name>A0A174ARU8_9CLOT</name>
<keyword evidence="5 8" id="KW-0255">Endonuclease</keyword>
<feature type="binding site" evidence="8">
    <location>
        <position position="277"/>
    </location>
    <ligand>
        <name>Zn(2+)</name>
        <dbReference type="ChEBI" id="CHEBI:29105"/>
        <label>2</label>
        <note>catalytic</note>
    </ligand>
</feature>
<feature type="active site" description="Proton acceptor" evidence="8">
    <location>
        <position position="65"/>
    </location>
</feature>
<comment type="subunit">
    <text evidence="1 8">Homodimer.</text>
</comment>
<dbReference type="AlphaFoldDB" id="A0A174ARU8"/>
<comment type="function">
    <text evidence="8">Zinc phosphodiesterase, which displays some tRNA 3'-processing endonuclease activity. Probably involved in tRNA maturation, by removing a 3'-trailer from precursor tRNA.</text>
</comment>
<evidence type="ECO:0000256" key="2">
    <source>
        <dbReference type="ARBA" id="ARBA00022694"/>
    </source>
</evidence>
<feature type="binding site" evidence="8">
    <location>
        <position position="148"/>
    </location>
    <ligand>
        <name>Zn(2+)</name>
        <dbReference type="ChEBI" id="CHEBI:29105"/>
        <label>1</label>
        <note>catalytic</note>
    </ligand>
</feature>
<keyword evidence="4 8" id="KW-0479">Metal-binding</keyword>
<sequence>MVDLCLLGCGGNMPMPYRNLSATLLNFKGRKILIDCGEGTQVSMRMIGWGVKSIDVICITHCHGDHIIGLTGLLSTIANSGREKPLTIIGPEGITEVVKGLTVIAKYLTYDLNIIENPREINFKVNDDNLEVVEKGGEIKLTTLEVDHSSPCIGYSLYFKRYRKFSVEKAEKNNVPKILWNKLQKGYEEIINYEGKEYKKEMVLGDERRGIKISLITDTRPLNCIVNFIEDSDLFICEGNFGSDDDIDKAIRKKHMTFSEAATLARDGNCKELLLTHFSPAMLEPKEYEENATRIFKNTTIGEDRLIKSISFADK</sequence>
<feature type="binding site" evidence="8">
    <location>
        <position position="218"/>
    </location>
    <ligand>
        <name>Zn(2+)</name>
        <dbReference type="ChEBI" id="CHEBI:29105"/>
        <label>2</label>
        <note>catalytic</note>
    </ligand>
</feature>
<dbReference type="SUPFAM" id="SSF56281">
    <property type="entry name" value="Metallo-hydrolase/oxidoreductase"/>
    <property type="match status" value="1"/>
</dbReference>
<dbReference type="GO" id="GO:0008270">
    <property type="term" value="F:zinc ion binding"/>
    <property type="evidence" value="ECO:0007669"/>
    <property type="project" value="UniProtKB-UniRule"/>
</dbReference>
<evidence type="ECO:0000256" key="7">
    <source>
        <dbReference type="ARBA" id="ARBA00022833"/>
    </source>
</evidence>
<feature type="binding site" evidence="8">
    <location>
        <position position="218"/>
    </location>
    <ligand>
        <name>Zn(2+)</name>
        <dbReference type="ChEBI" id="CHEBI:29105"/>
        <label>1</label>
        <note>catalytic</note>
    </ligand>
</feature>
<dbReference type="GO" id="GO:0042781">
    <property type="term" value="F:3'-tRNA processing endoribonuclease activity"/>
    <property type="evidence" value="ECO:0007669"/>
    <property type="project" value="UniProtKB-UniRule"/>
</dbReference>
<dbReference type="HAMAP" id="MF_01818">
    <property type="entry name" value="RNase_Z_BN"/>
    <property type="match status" value="1"/>
</dbReference>
<dbReference type="PANTHER" id="PTHR46018:SF2">
    <property type="entry name" value="ZINC PHOSPHODIESTERASE ELAC PROTEIN 1"/>
    <property type="match status" value="1"/>
</dbReference>
<keyword evidence="7 8" id="KW-0862">Zinc</keyword>
<evidence type="ECO:0000256" key="5">
    <source>
        <dbReference type="ARBA" id="ARBA00022759"/>
    </source>
</evidence>
<evidence type="ECO:0000313" key="10">
    <source>
        <dbReference type="Proteomes" id="UP000095558"/>
    </source>
</evidence>
<keyword evidence="2 8" id="KW-0819">tRNA processing</keyword>
<dbReference type="NCBIfam" id="TIGR02651">
    <property type="entry name" value="RNase_Z"/>
    <property type="match status" value="1"/>
</dbReference>
<feature type="binding site" evidence="8">
    <location>
        <position position="61"/>
    </location>
    <ligand>
        <name>Zn(2+)</name>
        <dbReference type="ChEBI" id="CHEBI:29105"/>
        <label>1</label>
        <note>catalytic</note>
    </ligand>
</feature>
<dbReference type="InterPro" id="IPR013471">
    <property type="entry name" value="RNase_Z/BN"/>
</dbReference>
<feature type="binding site" evidence="8">
    <location>
        <position position="66"/>
    </location>
    <ligand>
        <name>Zn(2+)</name>
        <dbReference type="ChEBI" id="CHEBI:29105"/>
        <label>2</label>
        <note>catalytic</note>
    </ligand>
</feature>
<dbReference type="RefSeq" id="WP_055275763.1">
    <property type="nucleotide sequence ID" value="NZ_CYZV01000008.1"/>
</dbReference>
<protein>
    <recommendedName>
        <fullName evidence="8">Ribonuclease Z</fullName>
        <shortName evidence="8">RNase Z</shortName>
        <ecNumber evidence="8">3.1.26.11</ecNumber>
    </recommendedName>
    <alternativeName>
        <fullName evidence="8">tRNA 3 endonuclease</fullName>
    </alternativeName>
    <alternativeName>
        <fullName evidence="8">tRNase Z</fullName>
    </alternativeName>
</protein>
<dbReference type="EMBL" id="CYZV01000008">
    <property type="protein sequence ID" value="CUN90913.1"/>
    <property type="molecule type" value="Genomic_DNA"/>
</dbReference>
<dbReference type="OrthoDB" id="9800940at2"/>
<evidence type="ECO:0000256" key="3">
    <source>
        <dbReference type="ARBA" id="ARBA00022722"/>
    </source>
</evidence>
<comment type="catalytic activity">
    <reaction evidence="8">
        <text>Endonucleolytic cleavage of RNA, removing extra 3' nucleotides from tRNA precursor, generating 3' termini of tRNAs. A 3'-hydroxy group is left at the tRNA terminus and a 5'-phosphoryl group is left at the trailer molecule.</text>
        <dbReference type="EC" id="3.1.26.11"/>
    </reaction>
</comment>
<dbReference type="NCBIfam" id="NF000801">
    <property type="entry name" value="PRK00055.1-3"/>
    <property type="match status" value="1"/>
</dbReference>
<evidence type="ECO:0000256" key="6">
    <source>
        <dbReference type="ARBA" id="ARBA00022801"/>
    </source>
</evidence>
<dbReference type="EC" id="3.1.26.11" evidence="8"/>
<proteinExistence type="inferred from homology"/>
<keyword evidence="6 8" id="KW-0378">Hydrolase</keyword>
<feature type="binding site" evidence="8">
    <location>
        <position position="65"/>
    </location>
    <ligand>
        <name>Zn(2+)</name>
        <dbReference type="ChEBI" id="CHEBI:29105"/>
        <label>2</label>
        <note>catalytic</note>
    </ligand>
</feature>
<dbReference type="PANTHER" id="PTHR46018">
    <property type="entry name" value="ZINC PHOSPHODIESTERASE ELAC PROTEIN 1"/>
    <property type="match status" value="1"/>
</dbReference>
<organism evidence="9 10">
    <name type="scientific">Clostridium disporicum</name>
    <dbReference type="NCBI Taxonomy" id="84024"/>
    <lineage>
        <taxon>Bacteria</taxon>
        <taxon>Bacillati</taxon>
        <taxon>Bacillota</taxon>
        <taxon>Clostridia</taxon>
        <taxon>Eubacteriales</taxon>
        <taxon>Clostridiaceae</taxon>
        <taxon>Clostridium</taxon>
    </lineage>
</organism>
<dbReference type="Gene3D" id="3.60.15.10">
    <property type="entry name" value="Ribonuclease Z/Hydroxyacylglutathione hydrolase-like"/>
    <property type="match status" value="1"/>
</dbReference>
<evidence type="ECO:0000256" key="8">
    <source>
        <dbReference type="HAMAP-Rule" id="MF_01818"/>
    </source>
</evidence>
<dbReference type="Proteomes" id="UP000095558">
    <property type="component" value="Unassembled WGS sequence"/>
</dbReference>
<evidence type="ECO:0000313" key="9">
    <source>
        <dbReference type="EMBL" id="CUN90913.1"/>
    </source>
</evidence>
<evidence type="ECO:0000256" key="1">
    <source>
        <dbReference type="ARBA" id="ARBA00011738"/>
    </source>
</evidence>